<evidence type="ECO:0000256" key="7">
    <source>
        <dbReference type="RuleBase" id="RU004466"/>
    </source>
</evidence>
<comment type="cofactor">
    <cofactor evidence="1">
        <name>Mg(2+)</name>
        <dbReference type="ChEBI" id="CHEBI:18420"/>
    </cofactor>
</comment>
<dbReference type="GO" id="GO:0008299">
    <property type="term" value="P:isoprenoid biosynthetic process"/>
    <property type="evidence" value="ECO:0007669"/>
    <property type="project" value="UniProtKB-KW"/>
</dbReference>
<keyword evidence="3 7" id="KW-0808">Transferase</keyword>
<comment type="similarity">
    <text evidence="2 7">Belongs to the FPP/GGPP synthase family.</text>
</comment>
<dbReference type="AlphaFoldDB" id="A0A9N9CMR8"/>
<dbReference type="EMBL" id="CAJVPI010001319">
    <property type="protein sequence ID" value="CAG8606800.1"/>
    <property type="molecule type" value="Genomic_DNA"/>
</dbReference>
<dbReference type="PANTHER" id="PTHR12001:SF69">
    <property type="entry name" value="ALL TRANS-POLYPRENYL-DIPHOSPHATE SYNTHASE PDSS1"/>
    <property type="match status" value="1"/>
</dbReference>
<evidence type="ECO:0000313" key="8">
    <source>
        <dbReference type="EMBL" id="CAG8606800.1"/>
    </source>
</evidence>
<proteinExistence type="inferred from homology"/>
<name>A0A9N9CMR8_9GLOM</name>
<dbReference type="Gene3D" id="1.10.600.10">
    <property type="entry name" value="Farnesyl Diphosphate Synthase"/>
    <property type="match status" value="1"/>
</dbReference>
<dbReference type="SUPFAM" id="SSF48576">
    <property type="entry name" value="Terpenoid synthases"/>
    <property type="match status" value="1"/>
</dbReference>
<accession>A0A9N9CMR8</accession>
<dbReference type="CDD" id="cd00685">
    <property type="entry name" value="Trans_IPPS_HT"/>
    <property type="match status" value="1"/>
</dbReference>
<keyword evidence="6" id="KW-0414">Isoprene biosynthesis</keyword>
<dbReference type="GO" id="GO:0004659">
    <property type="term" value="F:prenyltransferase activity"/>
    <property type="evidence" value="ECO:0007669"/>
    <property type="project" value="InterPro"/>
</dbReference>
<reference evidence="8" key="1">
    <citation type="submission" date="2021-06" db="EMBL/GenBank/DDBJ databases">
        <authorList>
            <person name="Kallberg Y."/>
            <person name="Tangrot J."/>
            <person name="Rosling A."/>
        </authorList>
    </citation>
    <scope>NUCLEOTIDE SEQUENCE</scope>
    <source>
        <strain evidence="8">BR232B</strain>
    </source>
</reference>
<sequence>MSLSTTLPRRWIYILRAWKSHLASVHTANRLASKPSFLERLKTSIFRVDDKTKSLNQSSDNSTWIQAIAEAENLVNHKGGSHIDPAQLVGKDLTDLTKNIKQLLGSKHPMLNTVNKYYFNAQGKHIRPLIVLLMSQATSIAPKHHNITLADTYQIIDISLTPQLSLNEGMAGVDRDTPARYLPTFSTDNTFILPTQRRLAEITEMIHTASLFHDDVIDISDSRRNQPSANVCFGNKMAILAGDFLLARASVALARLRNPEVIELLATVIANLVEGEFMQLKSTQTDKTIFERYIEKTYMKTASLIAKSCRASSVLGGCTEEVADIAYNYGKNLGLAFQLVDDMLDFMVSQTELGKPVGADLKLGLATAPVLYAWEQFPELGPLIERKFSKEKDVERTRELVYKSQGLERTKLLAASHCRKAAEAVLQLPESDARNALIQLTEKVLTRRK</sequence>
<dbReference type="GO" id="GO:0006744">
    <property type="term" value="P:ubiquinone biosynthetic process"/>
    <property type="evidence" value="ECO:0007669"/>
    <property type="project" value="TreeGrafter"/>
</dbReference>
<keyword evidence="5" id="KW-0460">Magnesium</keyword>
<dbReference type="InterPro" id="IPR000092">
    <property type="entry name" value="Polyprenyl_synt"/>
</dbReference>
<keyword evidence="4" id="KW-0479">Metal-binding</keyword>
<dbReference type="InterPro" id="IPR008949">
    <property type="entry name" value="Isoprenoid_synthase_dom_sf"/>
</dbReference>
<keyword evidence="9" id="KW-1185">Reference proteome</keyword>
<dbReference type="Pfam" id="PF00348">
    <property type="entry name" value="polyprenyl_synt"/>
    <property type="match status" value="1"/>
</dbReference>
<dbReference type="GO" id="GO:0046872">
    <property type="term" value="F:metal ion binding"/>
    <property type="evidence" value="ECO:0007669"/>
    <property type="project" value="UniProtKB-KW"/>
</dbReference>
<evidence type="ECO:0000256" key="3">
    <source>
        <dbReference type="ARBA" id="ARBA00022679"/>
    </source>
</evidence>
<comment type="caution">
    <text evidence="8">The sequence shown here is derived from an EMBL/GenBank/DDBJ whole genome shotgun (WGS) entry which is preliminary data.</text>
</comment>
<gene>
    <name evidence="8" type="ORF">PBRASI_LOCUS7946</name>
</gene>
<dbReference type="InterPro" id="IPR033749">
    <property type="entry name" value="Polyprenyl_synt_CS"/>
</dbReference>
<evidence type="ECO:0000256" key="1">
    <source>
        <dbReference type="ARBA" id="ARBA00001946"/>
    </source>
</evidence>
<protein>
    <submittedName>
        <fullName evidence="8">1101_t:CDS:1</fullName>
    </submittedName>
</protein>
<dbReference type="OrthoDB" id="9927103at2759"/>
<evidence type="ECO:0000313" key="9">
    <source>
        <dbReference type="Proteomes" id="UP000789739"/>
    </source>
</evidence>
<dbReference type="PROSITE" id="PS00444">
    <property type="entry name" value="POLYPRENYL_SYNTHASE_2"/>
    <property type="match status" value="1"/>
</dbReference>
<evidence type="ECO:0000256" key="6">
    <source>
        <dbReference type="ARBA" id="ARBA00023229"/>
    </source>
</evidence>
<evidence type="ECO:0000256" key="4">
    <source>
        <dbReference type="ARBA" id="ARBA00022723"/>
    </source>
</evidence>
<dbReference type="SFLD" id="SFLDS00005">
    <property type="entry name" value="Isoprenoid_Synthase_Type_I"/>
    <property type="match status" value="1"/>
</dbReference>
<evidence type="ECO:0000256" key="2">
    <source>
        <dbReference type="ARBA" id="ARBA00006706"/>
    </source>
</evidence>
<dbReference type="PANTHER" id="PTHR12001">
    <property type="entry name" value="GERANYLGERANYL PYROPHOSPHATE SYNTHASE"/>
    <property type="match status" value="1"/>
</dbReference>
<dbReference type="GO" id="GO:1990234">
    <property type="term" value="C:transferase complex"/>
    <property type="evidence" value="ECO:0007669"/>
    <property type="project" value="TreeGrafter"/>
</dbReference>
<organism evidence="8 9">
    <name type="scientific">Paraglomus brasilianum</name>
    <dbReference type="NCBI Taxonomy" id="144538"/>
    <lineage>
        <taxon>Eukaryota</taxon>
        <taxon>Fungi</taxon>
        <taxon>Fungi incertae sedis</taxon>
        <taxon>Mucoromycota</taxon>
        <taxon>Glomeromycotina</taxon>
        <taxon>Glomeromycetes</taxon>
        <taxon>Paraglomerales</taxon>
        <taxon>Paraglomeraceae</taxon>
        <taxon>Paraglomus</taxon>
    </lineage>
</organism>
<dbReference type="Proteomes" id="UP000789739">
    <property type="component" value="Unassembled WGS sequence"/>
</dbReference>
<evidence type="ECO:0000256" key="5">
    <source>
        <dbReference type="ARBA" id="ARBA00022842"/>
    </source>
</evidence>